<dbReference type="PANTHER" id="PTHR31646">
    <property type="entry name" value="ALPHA-1,2-MANNOSYLTRANSFERASE MNN2"/>
    <property type="match status" value="1"/>
</dbReference>
<keyword evidence="5 10" id="KW-0812">Transmembrane</keyword>
<dbReference type="VEuPathDB" id="FungiDB:AB675_4625"/>
<dbReference type="EMBL" id="LFJN01000016">
    <property type="protein sequence ID" value="KPI39177.1"/>
    <property type="molecule type" value="Genomic_DNA"/>
</dbReference>
<feature type="transmembrane region" description="Helical" evidence="10">
    <location>
        <begin position="12"/>
        <end position="29"/>
    </location>
</feature>
<evidence type="ECO:0000256" key="3">
    <source>
        <dbReference type="ARBA" id="ARBA00009105"/>
    </source>
</evidence>
<evidence type="ECO:0000256" key="10">
    <source>
        <dbReference type="SAM" id="Phobius"/>
    </source>
</evidence>
<dbReference type="GO" id="GO:0046354">
    <property type="term" value="P:mannan biosynthetic process"/>
    <property type="evidence" value="ECO:0007669"/>
    <property type="project" value="TreeGrafter"/>
</dbReference>
<dbReference type="AlphaFoldDB" id="A0A0N1H2Y2"/>
<accession>A0A0N1H2Y2</accession>
<evidence type="ECO:0000256" key="9">
    <source>
        <dbReference type="ARBA" id="ARBA00023136"/>
    </source>
</evidence>
<evidence type="ECO:0000256" key="5">
    <source>
        <dbReference type="ARBA" id="ARBA00022692"/>
    </source>
</evidence>
<keyword evidence="8" id="KW-0333">Golgi apparatus</keyword>
<dbReference type="PANTHER" id="PTHR31646:SF1">
    <property type="entry name" value="ALPHA-1,2-MANNOSYLTRANSFERASE MNN2"/>
    <property type="match status" value="1"/>
</dbReference>
<keyword evidence="4 11" id="KW-0808">Transferase</keyword>
<evidence type="ECO:0000313" key="11">
    <source>
        <dbReference type="EMBL" id="KPI39177.1"/>
    </source>
</evidence>
<keyword evidence="6" id="KW-0735">Signal-anchor</keyword>
<dbReference type="OrthoDB" id="430354at2759"/>
<keyword evidence="7 10" id="KW-1133">Transmembrane helix</keyword>
<dbReference type="Proteomes" id="UP000038010">
    <property type="component" value="Unassembled WGS sequence"/>
</dbReference>
<evidence type="ECO:0000313" key="12">
    <source>
        <dbReference type="Proteomes" id="UP000038010"/>
    </source>
</evidence>
<evidence type="ECO:0000256" key="1">
    <source>
        <dbReference type="ARBA" id="ARBA00004323"/>
    </source>
</evidence>
<keyword evidence="11" id="KW-0328">Glycosyltransferase</keyword>
<evidence type="ECO:0000256" key="8">
    <source>
        <dbReference type="ARBA" id="ARBA00023034"/>
    </source>
</evidence>
<dbReference type="STRING" id="1664694.A0A0N1H2Y2"/>
<comment type="caution">
    <text evidence="11">The sequence shown here is derived from an EMBL/GenBank/DDBJ whole genome shotgun (WGS) entry which is preliminary data.</text>
</comment>
<reference evidence="11 12" key="1">
    <citation type="submission" date="2015-06" db="EMBL/GenBank/DDBJ databases">
        <title>Draft genome of the ant-associated black yeast Phialophora attae CBS 131958.</title>
        <authorList>
            <person name="Moreno L.F."/>
            <person name="Stielow B.J."/>
            <person name="de Hoog S."/>
            <person name="Vicente V.A."/>
            <person name="Weiss V.A."/>
            <person name="de Vries M."/>
            <person name="Cruz L.M."/>
            <person name="Souza E.M."/>
        </authorList>
    </citation>
    <scope>NUCLEOTIDE SEQUENCE [LARGE SCALE GENOMIC DNA]</scope>
    <source>
        <strain evidence="11 12">CBS 131958</strain>
    </source>
</reference>
<evidence type="ECO:0000256" key="2">
    <source>
        <dbReference type="ARBA" id="ARBA00004922"/>
    </source>
</evidence>
<dbReference type="InterPro" id="IPR022751">
    <property type="entry name" value="Alpha_mannosyltransferase"/>
</dbReference>
<dbReference type="RefSeq" id="XP_017999140.1">
    <property type="nucleotide sequence ID" value="XM_018144778.1"/>
</dbReference>
<dbReference type="InterPro" id="IPR029044">
    <property type="entry name" value="Nucleotide-diphossugar_trans"/>
</dbReference>
<dbReference type="SUPFAM" id="SSF53448">
    <property type="entry name" value="Nucleotide-diphospho-sugar transferases"/>
    <property type="match status" value="1"/>
</dbReference>
<keyword evidence="12" id="KW-1185">Reference proteome</keyword>
<sequence length="627" mass="70470">MAGFGGRPARKWLSGALVVIFFLGWFWHADNERNTVQASREEQIGQSYLSRIPENLQSQLDPFAQGDFPEDPAPKIPLADEHVEGFQASSADSSSKELEDHSLGQSTFSEYREGTVSHHLPAHLQEKVLDLTKVSTKPVGSASDLQLDSNDDYLPYLANIDSIPNLSVETAYGTCHYNAEELETFLWEDEADWVLQSVPDSIIETERRAWQDFVKHGLLAWDAVKDRFDGGRGIVIVGGRGKEPNRIKVLLRALLKHGSQLPVEVNYFGGETSAETRQQLRDLYPNISFNDLSDGFQLWQTAEQLLPNYQFKLAAMVNTRFSEILLLDSDIVPTSDPASLFESETYKKYGSVFWPDYSRLRRQHPAWAVFNSPCRRDQYALESGQLMVDKRRRFYHLQLAAWLISRPYWEGKLLGDKDMFQFAWLALKTNFGTPVKWLTYLGFVAEQEADDGVGTKMTFCGHSFGQAFPDHSKNDPGSGIAFVHANSIKTAGAPLLARLRKKGGVYTHFKRLPVELLESWSHVEPGVSPARWSAGFNYKLTKDVRPVELVDAAEDPNRDGNPIGEAGQALLELHDDDLERWMVCHDFKNVEARPIAELGADAAGIEQLWEGTGGYWALEDGDIRGLG</sequence>
<evidence type="ECO:0000256" key="6">
    <source>
        <dbReference type="ARBA" id="ARBA00022968"/>
    </source>
</evidence>
<comment type="similarity">
    <text evidence="3">Belongs to the MNN1/MNT family.</text>
</comment>
<protein>
    <submittedName>
        <fullName evidence="11">Alpha-1,2-mannosyltransferase MNN23</fullName>
    </submittedName>
</protein>
<keyword evidence="9 10" id="KW-0472">Membrane</keyword>
<evidence type="ECO:0000256" key="7">
    <source>
        <dbReference type="ARBA" id="ARBA00022989"/>
    </source>
</evidence>
<proteinExistence type="inferred from homology"/>
<evidence type="ECO:0000256" key="4">
    <source>
        <dbReference type="ARBA" id="ARBA00022679"/>
    </source>
</evidence>
<name>A0A0N1H2Y2_9EURO</name>
<dbReference type="GeneID" id="28736658"/>
<dbReference type="GO" id="GO:0000139">
    <property type="term" value="C:Golgi membrane"/>
    <property type="evidence" value="ECO:0007669"/>
    <property type="project" value="UniProtKB-SubCell"/>
</dbReference>
<comment type="subcellular location">
    <subcellularLocation>
        <location evidence="1">Golgi apparatus membrane</location>
        <topology evidence="1">Single-pass type II membrane protein</topology>
    </subcellularLocation>
</comment>
<dbReference type="Gene3D" id="3.90.550.10">
    <property type="entry name" value="Spore Coat Polysaccharide Biosynthesis Protein SpsA, Chain A"/>
    <property type="match status" value="1"/>
</dbReference>
<comment type="pathway">
    <text evidence="2">Protein modification; protein glycosylation.</text>
</comment>
<dbReference type="GO" id="GO:0000026">
    <property type="term" value="F:alpha-1,2-mannosyltransferase activity"/>
    <property type="evidence" value="ECO:0007669"/>
    <property type="project" value="TreeGrafter"/>
</dbReference>
<gene>
    <name evidence="11" type="ORF">AB675_4625</name>
</gene>
<dbReference type="Pfam" id="PF11051">
    <property type="entry name" value="Mannosyl_trans3"/>
    <property type="match status" value="2"/>
</dbReference>
<organism evidence="11 12">
    <name type="scientific">Cyphellophora attinorum</name>
    <dbReference type="NCBI Taxonomy" id="1664694"/>
    <lineage>
        <taxon>Eukaryota</taxon>
        <taxon>Fungi</taxon>
        <taxon>Dikarya</taxon>
        <taxon>Ascomycota</taxon>
        <taxon>Pezizomycotina</taxon>
        <taxon>Eurotiomycetes</taxon>
        <taxon>Chaetothyriomycetidae</taxon>
        <taxon>Chaetothyriales</taxon>
        <taxon>Cyphellophoraceae</taxon>
        <taxon>Cyphellophora</taxon>
    </lineage>
</organism>